<dbReference type="InterPro" id="IPR044429">
    <property type="entry name" value="SETD4_SET"/>
</dbReference>
<dbReference type="InterPro" id="IPR050600">
    <property type="entry name" value="SETD3_SETD6_MTase"/>
</dbReference>
<dbReference type="PANTHER" id="PTHR13271:SF137">
    <property type="entry name" value="SET DOMAIN-CONTAINING PROTEIN"/>
    <property type="match status" value="1"/>
</dbReference>
<dbReference type="GO" id="GO:0032259">
    <property type="term" value="P:methylation"/>
    <property type="evidence" value="ECO:0007669"/>
    <property type="project" value="UniProtKB-KW"/>
</dbReference>
<feature type="domain" description="SET" evidence="1">
    <location>
        <begin position="38"/>
        <end position="245"/>
    </location>
</feature>
<sequence length="388" mass="45032">MAVIPSPEPEHERFISWAREQLGVTIDGVTPARLPGRGLGVLATKPLKQGDLLVSVPAKALLTTESKHVKDVELPKDATVHARLAAYLTLMDGKADAPHRIWQPVWPKKEEFESIMPMNWEEREKELLPAHAKSLLEKQQEKFEKDWRALRAHLPSGDCRDLFTYYWLIVNTRTFYWDYPTTTRTGKQQVKRRKLAPDDCMALCPFMEYFNHADEGVSDNLLRGPFTTVLLRNWNPGDEVFLSYGRHSNDFLLVEYGFLLDFNKWDETKLDDIILPKLYQEKKDAMDELGFLGDFTIDSSQTCHRTQVALRALVLPGNTWRRFADGFDDGERERDRVDERLVQILKQYAREIDTVEKEIQDLSPSDRRSTLEKRWDQIRSIISGQLEN</sequence>
<comment type="caution">
    <text evidence="2">The sequence shown here is derived from an EMBL/GenBank/DDBJ whole genome shotgun (WGS) entry which is preliminary data.</text>
</comment>
<dbReference type="CDD" id="cd19177">
    <property type="entry name" value="SET_SETD4"/>
    <property type="match status" value="1"/>
</dbReference>
<dbReference type="Proteomes" id="UP000190776">
    <property type="component" value="Unassembled WGS sequence"/>
</dbReference>
<reference evidence="2 3" key="1">
    <citation type="submission" date="2017-01" db="EMBL/GenBank/DDBJ databases">
        <title>Draft genome sequence of Diplodia seriata F98.1, a fungal species involved in grapevine trunk diseases.</title>
        <authorList>
            <person name="Robert-Siegwald G."/>
            <person name="Vallet J."/>
            <person name="Abou-Mansour E."/>
            <person name="Xu J."/>
            <person name="Rey P."/>
            <person name="Bertsch C."/>
            <person name="Rego C."/>
            <person name="Larignon P."/>
            <person name="Fontaine F."/>
            <person name="Lebrun M.-H."/>
        </authorList>
    </citation>
    <scope>NUCLEOTIDE SEQUENCE [LARGE SCALE GENOMIC DNA]</scope>
    <source>
        <strain evidence="2 3">F98.1</strain>
    </source>
</reference>
<keyword evidence="2" id="KW-0489">Methyltransferase</keyword>
<dbReference type="SUPFAM" id="SSF82199">
    <property type="entry name" value="SET domain"/>
    <property type="match status" value="1"/>
</dbReference>
<organism evidence="2 3">
    <name type="scientific">Diplodia seriata</name>
    <dbReference type="NCBI Taxonomy" id="420778"/>
    <lineage>
        <taxon>Eukaryota</taxon>
        <taxon>Fungi</taxon>
        <taxon>Dikarya</taxon>
        <taxon>Ascomycota</taxon>
        <taxon>Pezizomycotina</taxon>
        <taxon>Dothideomycetes</taxon>
        <taxon>Dothideomycetes incertae sedis</taxon>
        <taxon>Botryosphaeriales</taxon>
        <taxon>Botryosphaeriaceae</taxon>
        <taxon>Diplodia</taxon>
    </lineage>
</organism>
<dbReference type="GO" id="GO:0016279">
    <property type="term" value="F:protein-lysine N-methyltransferase activity"/>
    <property type="evidence" value="ECO:0007669"/>
    <property type="project" value="InterPro"/>
</dbReference>
<evidence type="ECO:0000259" key="1">
    <source>
        <dbReference type="Pfam" id="PF00856"/>
    </source>
</evidence>
<evidence type="ECO:0000313" key="3">
    <source>
        <dbReference type="Proteomes" id="UP000190776"/>
    </source>
</evidence>
<dbReference type="PANTHER" id="PTHR13271">
    <property type="entry name" value="UNCHARACTERIZED PUTATIVE METHYLTRANSFERASE"/>
    <property type="match status" value="1"/>
</dbReference>
<dbReference type="InterPro" id="IPR001214">
    <property type="entry name" value="SET_dom"/>
</dbReference>
<protein>
    <submittedName>
        <fullName evidence="2">Ribosomal N-lysine methyltransferase set11</fullName>
    </submittedName>
</protein>
<name>A0A1S8BN82_9PEZI</name>
<proteinExistence type="predicted"/>
<dbReference type="OrthoDB" id="341421at2759"/>
<dbReference type="STRING" id="420778.A0A1S8BN82"/>
<dbReference type="InterPro" id="IPR046341">
    <property type="entry name" value="SET_dom_sf"/>
</dbReference>
<dbReference type="Gene3D" id="3.90.1410.10">
    <property type="entry name" value="set domain protein methyltransferase, domain 1"/>
    <property type="match status" value="1"/>
</dbReference>
<dbReference type="Pfam" id="PF00856">
    <property type="entry name" value="SET"/>
    <property type="match status" value="1"/>
</dbReference>
<accession>A0A1S8BN82</accession>
<keyword evidence="2" id="KW-0808">Transferase</keyword>
<evidence type="ECO:0000313" key="2">
    <source>
        <dbReference type="EMBL" id="OMP88947.1"/>
    </source>
</evidence>
<dbReference type="AlphaFoldDB" id="A0A1S8BN82"/>
<dbReference type="EMBL" id="MSZU01000074">
    <property type="protein sequence ID" value="OMP88947.1"/>
    <property type="molecule type" value="Genomic_DNA"/>
</dbReference>
<gene>
    <name evidence="2" type="ORF">BK809_0005668</name>
</gene>